<name>A0A8C5EF81_GOUWI</name>
<feature type="compositionally biased region" description="Acidic residues" evidence="3">
    <location>
        <begin position="471"/>
        <end position="481"/>
    </location>
</feature>
<dbReference type="InterPro" id="IPR032714">
    <property type="entry name" value="DZIP1_N"/>
</dbReference>
<evidence type="ECO:0000256" key="3">
    <source>
        <dbReference type="SAM" id="MobiDB-lite"/>
    </source>
</evidence>
<dbReference type="PANTHER" id="PTHR21502:SF3">
    <property type="entry name" value="CILIUM ASSEMBLY PROTEIN DZIP1L"/>
    <property type="match status" value="1"/>
</dbReference>
<reference evidence="5" key="1">
    <citation type="submission" date="2020-06" db="EMBL/GenBank/DDBJ databases">
        <authorList>
            <consortium name="Wellcome Sanger Institute Data Sharing"/>
        </authorList>
    </citation>
    <scope>NUCLEOTIDE SEQUENCE [LARGE SCALE GENOMIC DNA]</scope>
</reference>
<reference evidence="5" key="2">
    <citation type="submission" date="2025-08" db="UniProtKB">
        <authorList>
            <consortium name="Ensembl"/>
        </authorList>
    </citation>
    <scope>IDENTIFICATION</scope>
</reference>
<feature type="compositionally biased region" description="Polar residues" evidence="3">
    <location>
        <begin position="449"/>
        <end position="460"/>
    </location>
</feature>
<feature type="coiled-coil region" evidence="2">
    <location>
        <begin position="171"/>
        <end position="205"/>
    </location>
</feature>
<dbReference type="InterPro" id="IPR051241">
    <property type="entry name" value="DZIP_RILPL"/>
</dbReference>
<feature type="region of interest" description="Disordered" evidence="3">
    <location>
        <begin position="363"/>
        <end position="488"/>
    </location>
</feature>
<dbReference type="PANTHER" id="PTHR21502">
    <property type="entry name" value="ZINC FINGER PROTEIN DZIP1"/>
    <property type="match status" value="1"/>
</dbReference>
<sequence>MFVPKLFLEGVQYPYGGYTRRSPAPAPVMTPFKFHLPRESVDWRRIIAVDVDLVVSQVDVDMLQEHINMVTFCNLEGECCVRCRNPIDPSLVKLLRLAQLSLEWLLYSQEVLTHNLVEVEERLTAADRKHQQLLWHLKNQEDDDIALKPITNNTSLVNSLKTENISLKSENICLKSENIGLKSELNRLKEQINEQRQTIEAKTILKMKQQSQKDLLRATRVSDEAMAQLDRKLDDTKNSLLREMESQYNQNLHALDKISQNQLVRQEIHVNPVDSQQQRDIYKEIQGQTIQMLEQQKKKHSQKWKSRLQGVKAQHKSETDRLMDELSKMQTYQSENHKMSRILRKKKLIIQAQREQIKSIYLNPPIKEEEEHKEEAEAEEEEVPVTKSSPAPEPQPKRVSTMRPVSFPILDPIQELSEDSNTISEKSPAQTEPKPELRKEVTLTLVRSVESQRTETSGSLTEKKPPLSFIEESDPEMEEVEEQGKVKKKNKLVRKMKILGQKISQSCRKVLSVFRRRKRSTVEEESEESSTEMSSSQVTSDVKTDDTMNASLTSLNDVSET</sequence>
<organism evidence="5 6">
    <name type="scientific">Gouania willdenowi</name>
    <name type="common">Blunt-snouted clingfish</name>
    <name type="synonym">Lepadogaster willdenowi</name>
    <dbReference type="NCBI Taxonomy" id="441366"/>
    <lineage>
        <taxon>Eukaryota</taxon>
        <taxon>Metazoa</taxon>
        <taxon>Chordata</taxon>
        <taxon>Craniata</taxon>
        <taxon>Vertebrata</taxon>
        <taxon>Euteleostomi</taxon>
        <taxon>Actinopterygii</taxon>
        <taxon>Neopterygii</taxon>
        <taxon>Teleostei</taxon>
        <taxon>Neoteleostei</taxon>
        <taxon>Acanthomorphata</taxon>
        <taxon>Ovalentaria</taxon>
        <taxon>Blenniimorphae</taxon>
        <taxon>Blenniiformes</taxon>
        <taxon>Gobiesocoidei</taxon>
        <taxon>Gobiesocidae</taxon>
        <taxon>Gobiesocinae</taxon>
        <taxon>Gouania</taxon>
    </lineage>
</organism>
<dbReference type="GO" id="GO:0008270">
    <property type="term" value="F:zinc ion binding"/>
    <property type="evidence" value="ECO:0007669"/>
    <property type="project" value="UniProtKB-KW"/>
</dbReference>
<reference evidence="5" key="3">
    <citation type="submission" date="2025-09" db="UniProtKB">
        <authorList>
            <consortium name="Ensembl"/>
        </authorList>
    </citation>
    <scope>IDENTIFICATION</scope>
</reference>
<keyword evidence="1 2" id="KW-0175">Coiled coil</keyword>
<dbReference type="RefSeq" id="XP_028294485.1">
    <property type="nucleotide sequence ID" value="XM_028438684.1"/>
</dbReference>
<feature type="compositionally biased region" description="Basic and acidic residues" evidence="3">
    <location>
        <begin position="366"/>
        <end position="375"/>
    </location>
</feature>
<dbReference type="Ensembl" id="ENSGWIT00000018230.1">
    <property type="protein sequence ID" value="ENSGWIP00000016500.1"/>
    <property type="gene ID" value="ENSGWIG00000009266.1"/>
</dbReference>
<gene>
    <name evidence="5" type="primary">LOC114456724</name>
</gene>
<feature type="region of interest" description="Disordered" evidence="3">
    <location>
        <begin position="515"/>
        <end position="561"/>
    </location>
</feature>
<dbReference type="GeneID" id="114456724"/>
<evidence type="ECO:0000259" key="4">
    <source>
        <dbReference type="Pfam" id="PF13815"/>
    </source>
</evidence>
<evidence type="ECO:0000256" key="2">
    <source>
        <dbReference type="SAM" id="Coils"/>
    </source>
</evidence>
<feature type="compositionally biased region" description="Low complexity" evidence="3">
    <location>
        <begin position="531"/>
        <end position="540"/>
    </location>
</feature>
<evidence type="ECO:0000313" key="5">
    <source>
        <dbReference type="Ensembl" id="ENSGWIP00000016500.1"/>
    </source>
</evidence>
<dbReference type="Proteomes" id="UP000694680">
    <property type="component" value="Chromosome 22"/>
</dbReference>
<protein>
    <submittedName>
        <fullName evidence="5">Zinc finger protein Dzip1-like</fullName>
    </submittedName>
</protein>
<feature type="region of interest" description="Disordered" evidence="3">
    <location>
        <begin position="300"/>
        <end position="320"/>
    </location>
</feature>
<evidence type="ECO:0000256" key="1">
    <source>
        <dbReference type="ARBA" id="ARBA00023054"/>
    </source>
</evidence>
<evidence type="ECO:0000313" key="6">
    <source>
        <dbReference type="Proteomes" id="UP000694680"/>
    </source>
</evidence>
<feature type="compositionally biased region" description="Polar residues" evidence="3">
    <location>
        <begin position="419"/>
        <end position="430"/>
    </location>
</feature>
<dbReference type="Pfam" id="PF13815">
    <property type="entry name" value="Dzip-like_N"/>
    <property type="match status" value="1"/>
</dbReference>
<dbReference type="GO" id="GO:0060271">
    <property type="term" value="P:cilium assembly"/>
    <property type="evidence" value="ECO:0007669"/>
    <property type="project" value="TreeGrafter"/>
</dbReference>
<accession>A0A8C5EF81</accession>
<keyword evidence="6" id="KW-1185">Reference proteome</keyword>
<dbReference type="GO" id="GO:0005737">
    <property type="term" value="C:cytoplasm"/>
    <property type="evidence" value="ECO:0007669"/>
    <property type="project" value="UniProtKB-SubCell"/>
</dbReference>
<feature type="compositionally biased region" description="Polar residues" evidence="3">
    <location>
        <begin position="547"/>
        <end position="561"/>
    </location>
</feature>
<dbReference type="AlphaFoldDB" id="A0A8C5EF81"/>
<dbReference type="OrthoDB" id="515971at2759"/>
<proteinExistence type="predicted"/>
<feature type="domain" description="Cilium assembly protein DZIP1 N-terminal" evidence="4">
    <location>
        <begin position="32"/>
        <end position="143"/>
    </location>
</feature>
<dbReference type="GO" id="GO:0036064">
    <property type="term" value="C:ciliary basal body"/>
    <property type="evidence" value="ECO:0007669"/>
    <property type="project" value="TreeGrafter"/>
</dbReference>